<dbReference type="CDD" id="cd00715">
    <property type="entry name" value="GPATase_N"/>
    <property type="match status" value="1"/>
</dbReference>
<dbReference type="Gene3D" id="3.60.20.10">
    <property type="entry name" value="Glutamine Phosphoribosylpyrophosphate, subunit 1, domain 1"/>
    <property type="match status" value="1"/>
</dbReference>
<feature type="binding site" evidence="7 10">
    <location>
        <position position="324"/>
    </location>
    <ligand>
        <name>Mg(2+)</name>
        <dbReference type="ChEBI" id="CHEBI:18420"/>
    </ligand>
</feature>
<evidence type="ECO:0000313" key="14">
    <source>
        <dbReference type="Proteomes" id="UP000321197"/>
    </source>
</evidence>
<feature type="domain" description="Glutamine amidotransferase type-2" evidence="12">
    <location>
        <begin position="37"/>
        <end position="261"/>
    </location>
</feature>
<feature type="active site" description="Nucleophile" evidence="7 9">
    <location>
        <position position="37"/>
    </location>
</feature>
<dbReference type="Gene3D" id="3.40.50.2020">
    <property type="match status" value="1"/>
</dbReference>
<dbReference type="Proteomes" id="UP000321197">
    <property type="component" value="Unassembled WGS sequence"/>
</dbReference>
<comment type="function">
    <text evidence="7">Catalyzes the formation of phosphoribosylamine from phosphoribosylpyrophosphate (PRPP) and glutamine.</text>
</comment>
<keyword evidence="7" id="KW-0004">4Fe-4S</keyword>
<dbReference type="InterPro" id="IPR000836">
    <property type="entry name" value="PRTase_dom"/>
</dbReference>
<evidence type="ECO:0000256" key="7">
    <source>
        <dbReference type="HAMAP-Rule" id="MF_01931"/>
    </source>
</evidence>
<evidence type="ECO:0000256" key="6">
    <source>
        <dbReference type="ARBA" id="ARBA00022962"/>
    </source>
</evidence>
<evidence type="ECO:0000313" key="13">
    <source>
        <dbReference type="EMBL" id="GEM84075.1"/>
    </source>
</evidence>
<feature type="binding site" evidence="7 11">
    <location>
        <position position="422"/>
    </location>
    <ligand>
        <name>[4Fe-4S] cluster</name>
        <dbReference type="ChEBI" id="CHEBI:49883"/>
    </ligand>
</feature>
<dbReference type="GO" id="GO:0009113">
    <property type="term" value="P:purine nucleobase biosynthetic process"/>
    <property type="evidence" value="ECO:0007669"/>
    <property type="project" value="UniProtKB-UniRule"/>
</dbReference>
<comment type="caution">
    <text evidence="13">The sequence shown here is derived from an EMBL/GenBank/DDBJ whole genome shotgun (WGS) entry which is preliminary data.</text>
</comment>
<keyword evidence="4 7" id="KW-0808">Transferase</keyword>
<dbReference type="PIRSF" id="PIRSF000485">
    <property type="entry name" value="Amd_phspho_trans"/>
    <property type="match status" value="1"/>
</dbReference>
<gene>
    <name evidence="7 13" type="primary">purF</name>
    <name evidence="13" type="ORF">MHY01S_22410</name>
</gene>
<feature type="binding site" evidence="7 11">
    <location>
        <position position="473"/>
    </location>
    <ligand>
        <name>[4Fe-4S] cluster</name>
        <dbReference type="ChEBI" id="CHEBI:49883"/>
    </ligand>
</feature>
<evidence type="ECO:0000256" key="8">
    <source>
        <dbReference type="PIRNR" id="PIRNR000485"/>
    </source>
</evidence>
<dbReference type="NCBIfam" id="TIGR01134">
    <property type="entry name" value="purF"/>
    <property type="match status" value="1"/>
</dbReference>
<dbReference type="GO" id="GO:0000287">
    <property type="term" value="F:magnesium ion binding"/>
    <property type="evidence" value="ECO:0007669"/>
    <property type="project" value="UniProtKB-UniRule"/>
</dbReference>
<evidence type="ECO:0000259" key="12">
    <source>
        <dbReference type="PROSITE" id="PS51278"/>
    </source>
</evidence>
<feature type="binding site" evidence="7 10">
    <location>
        <position position="386"/>
    </location>
    <ligand>
        <name>Mg(2+)</name>
        <dbReference type="ChEBI" id="CHEBI:18420"/>
    </ligand>
</feature>
<dbReference type="GO" id="GO:0004044">
    <property type="term" value="F:amidophosphoribosyltransferase activity"/>
    <property type="evidence" value="ECO:0007669"/>
    <property type="project" value="UniProtKB-UniRule"/>
</dbReference>
<evidence type="ECO:0000256" key="9">
    <source>
        <dbReference type="PIRSR" id="PIRSR000485-1"/>
    </source>
</evidence>
<keyword evidence="7 11" id="KW-0408">Iron</keyword>
<dbReference type="SUPFAM" id="SSF53271">
    <property type="entry name" value="PRTase-like"/>
    <property type="match status" value="1"/>
</dbReference>
<accession>A0A511R3D6</accession>
<keyword evidence="3 7" id="KW-0328">Glycosyltransferase</keyword>
<dbReference type="InterPro" id="IPR017932">
    <property type="entry name" value="GATase_2_dom"/>
</dbReference>
<evidence type="ECO:0000256" key="5">
    <source>
        <dbReference type="ARBA" id="ARBA00022755"/>
    </source>
</evidence>
<evidence type="ECO:0000256" key="11">
    <source>
        <dbReference type="PIRSR" id="PIRSR000485-3"/>
    </source>
</evidence>
<keyword evidence="7 10" id="KW-0460">Magnesium</keyword>
<comment type="similarity">
    <text evidence="2 7 8">In the C-terminal section; belongs to the purine/pyrimidine phosphoribosyltransferase family.</text>
</comment>
<dbReference type="GO" id="GO:0006189">
    <property type="term" value="P:'de novo' IMP biosynthetic process"/>
    <property type="evidence" value="ECO:0007669"/>
    <property type="project" value="UniProtKB-UniRule"/>
</dbReference>
<sequence length="500" mass="53832">MRNAESPEPKALKPVELEALSQPLSASNDPDELHEECGVLGLWSPEPLPVADLLQLGLFALQHRGQEAAGICVSNGKDLVIEKDLGLVTQVFDEARMQRLRIPAANLGIGHTRYSTTGSNLRFNAQPLNVRSSKGILAIAHNGNFVNALQIRQALLEHGAVFQTTNDTEVMINLIARYAKLDLVEATARAMRELTGGFSVVLMDRHTVLALRDGNGVRPLVIGRLSNGGWVFASEPPALALMGAEFVRDVRPGELVWVDEAGGLSSWQVLEPCPTPCAFEWIYFARADATLDGIATHPARIRMGEVLAREAPVEADLVVPVPDSGIGAAIGYSRASGLPFDFGLHKNPYAGRTFIQPTQEMRDLKVRLKLAATPVVAGKRVVLVDDSIVRGTTSGRIVQLLREAGATEVHVRISSPPIKFPCYYGIDTAARKELVASTHTLEQIRALIGADSLAFLSEAGVREAIGGPVCLACFNGQYPAGQPEEEVRKEALETEGASAL</sequence>
<dbReference type="InterPro" id="IPR035584">
    <property type="entry name" value="PurF_N"/>
</dbReference>
<dbReference type="InterPro" id="IPR005854">
    <property type="entry name" value="PurF"/>
</dbReference>
<proteinExistence type="inferred from homology"/>
<dbReference type="PROSITE" id="PS51278">
    <property type="entry name" value="GATASE_TYPE_2"/>
    <property type="match status" value="1"/>
</dbReference>
<dbReference type="HAMAP" id="MF_01931">
    <property type="entry name" value="PurF"/>
    <property type="match status" value="1"/>
</dbReference>
<dbReference type="SUPFAM" id="SSF56235">
    <property type="entry name" value="N-terminal nucleophile aminohydrolases (Ntn hydrolases)"/>
    <property type="match status" value="1"/>
</dbReference>
<organism evidence="13 14">
    <name type="scientific">Meiothermus hypogaeus NBRC 106114</name>
    <dbReference type="NCBI Taxonomy" id="1227553"/>
    <lineage>
        <taxon>Bacteria</taxon>
        <taxon>Thermotogati</taxon>
        <taxon>Deinococcota</taxon>
        <taxon>Deinococci</taxon>
        <taxon>Thermales</taxon>
        <taxon>Thermaceae</taxon>
        <taxon>Meiothermus</taxon>
    </lineage>
</organism>
<dbReference type="GO" id="GO:0051539">
    <property type="term" value="F:4 iron, 4 sulfur cluster binding"/>
    <property type="evidence" value="ECO:0007669"/>
    <property type="project" value="UniProtKB-KW"/>
</dbReference>
<dbReference type="InterPro" id="IPR029055">
    <property type="entry name" value="Ntn_hydrolases_N"/>
</dbReference>
<comment type="catalytic activity">
    <reaction evidence="7 8">
        <text>5-phospho-beta-D-ribosylamine + L-glutamate + diphosphate = 5-phospho-alpha-D-ribose 1-diphosphate + L-glutamine + H2O</text>
        <dbReference type="Rhea" id="RHEA:14905"/>
        <dbReference type="ChEBI" id="CHEBI:15377"/>
        <dbReference type="ChEBI" id="CHEBI:29985"/>
        <dbReference type="ChEBI" id="CHEBI:33019"/>
        <dbReference type="ChEBI" id="CHEBI:58017"/>
        <dbReference type="ChEBI" id="CHEBI:58359"/>
        <dbReference type="ChEBI" id="CHEBI:58681"/>
        <dbReference type="EC" id="2.4.2.14"/>
    </reaction>
</comment>
<comment type="cofactor">
    <cofactor evidence="7 11">
        <name>[4Fe-4S] cluster</name>
        <dbReference type="ChEBI" id="CHEBI:49883"/>
    </cofactor>
    <text evidence="7 11">Binds 1 [4Fe-4S] cluster per subunit.</text>
</comment>
<dbReference type="CDD" id="cd06223">
    <property type="entry name" value="PRTases_typeI"/>
    <property type="match status" value="1"/>
</dbReference>
<evidence type="ECO:0000256" key="3">
    <source>
        <dbReference type="ARBA" id="ARBA00022676"/>
    </source>
</evidence>
<keyword evidence="7 11" id="KW-0411">Iron-sulfur</keyword>
<protein>
    <recommendedName>
        <fullName evidence="7">Amidophosphoribosyltransferase</fullName>
        <shortName evidence="7">ATase</shortName>
        <ecNumber evidence="7">2.4.2.14</ecNumber>
    </recommendedName>
    <alternativeName>
        <fullName evidence="7">Glutamine phosphoribosylpyrophosphate amidotransferase</fullName>
        <shortName evidence="7">GPATase</shortName>
    </alternativeName>
</protein>
<reference evidence="13 14" key="1">
    <citation type="submission" date="2019-07" db="EMBL/GenBank/DDBJ databases">
        <title>Whole genome shotgun sequence of Meiothermus hypogaeus NBRC 106114.</title>
        <authorList>
            <person name="Hosoyama A."/>
            <person name="Uohara A."/>
            <person name="Ohji S."/>
            <person name="Ichikawa N."/>
        </authorList>
    </citation>
    <scope>NUCLEOTIDE SEQUENCE [LARGE SCALE GENOMIC DNA]</scope>
    <source>
        <strain evidence="13 14">NBRC 106114</strain>
    </source>
</reference>
<dbReference type="Pfam" id="PF00156">
    <property type="entry name" value="Pribosyltran"/>
    <property type="match status" value="1"/>
</dbReference>
<dbReference type="UniPathway" id="UPA00074">
    <property type="reaction ID" value="UER00124"/>
</dbReference>
<comment type="pathway">
    <text evidence="1 7 8">Purine metabolism; IMP biosynthesis via de novo pathway; N(1)-(5-phospho-D-ribosyl)glycinamide from 5-phospho-alpha-D-ribose 1-diphosphate: step 1/2.</text>
</comment>
<dbReference type="AlphaFoldDB" id="A0A511R3D6"/>
<dbReference type="EMBL" id="BJXL01000076">
    <property type="protein sequence ID" value="GEM84075.1"/>
    <property type="molecule type" value="Genomic_DNA"/>
</dbReference>
<feature type="binding site" evidence="7 11">
    <location>
        <position position="470"/>
    </location>
    <ligand>
        <name>[4Fe-4S] cluster</name>
        <dbReference type="ChEBI" id="CHEBI:49883"/>
    </ligand>
</feature>
<dbReference type="InterPro" id="IPR029057">
    <property type="entry name" value="PRTase-like"/>
</dbReference>
<evidence type="ECO:0000256" key="1">
    <source>
        <dbReference type="ARBA" id="ARBA00005209"/>
    </source>
</evidence>
<feature type="binding site" evidence="7 11">
    <location>
        <position position="277"/>
    </location>
    <ligand>
        <name>[4Fe-4S] cluster</name>
        <dbReference type="ChEBI" id="CHEBI:49883"/>
    </ligand>
</feature>
<name>A0A511R3D6_9DEIN</name>
<keyword evidence="5 7" id="KW-0658">Purine biosynthesis</keyword>
<dbReference type="PANTHER" id="PTHR11907">
    <property type="entry name" value="AMIDOPHOSPHORIBOSYLTRANSFERASE"/>
    <property type="match status" value="1"/>
</dbReference>
<dbReference type="EC" id="2.4.2.14" evidence="7"/>
<dbReference type="Pfam" id="PF13522">
    <property type="entry name" value="GATase_6"/>
    <property type="match status" value="1"/>
</dbReference>
<keyword evidence="7 10" id="KW-0479">Metal-binding</keyword>
<evidence type="ECO:0000256" key="4">
    <source>
        <dbReference type="ARBA" id="ARBA00022679"/>
    </source>
</evidence>
<evidence type="ECO:0000256" key="10">
    <source>
        <dbReference type="PIRSR" id="PIRSR000485-2"/>
    </source>
</evidence>
<feature type="binding site" evidence="7 10">
    <location>
        <position position="385"/>
    </location>
    <ligand>
        <name>Mg(2+)</name>
        <dbReference type="ChEBI" id="CHEBI:18420"/>
    </ligand>
</feature>
<comment type="cofactor">
    <cofactor evidence="7 10">
        <name>Mg(2+)</name>
        <dbReference type="ChEBI" id="CHEBI:18420"/>
    </cofactor>
    <text evidence="7 10">Binds 1 Mg(2+) ion per subunit.</text>
</comment>
<evidence type="ECO:0000256" key="2">
    <source>
        <dbReference type="ARBA" id="ARBA00010138"/>
    </source>
</evidence>
<keyword evidence="6 7" id="KW-0315">Glutamine amidotransferase</keyword>